<evidence type="ECO:0000313" key="2">
    <source>
        <dbReference type="Proteomes" id="UP001396334"/>
    </source>
</evidence>
<accession>A0ABR2T747</accession>
<name>A0ABR2T747_9ROSI</name>
<keyword evidence="2" id="KW-1185">Reference proteome</keyword>
<protein>
    <submittedName>
        <fullName evidence="1">Uncharacterized protein</fullName>
    </submittedName>
</protein>
<reference evidence="1 2" key="1">
    <citation type="journal article" date="2024" name="G3 (Bethesda)">
        <title>Genome assembly of Hibiscus sabdariffa L. provides insights into metabolisms of medicinal natural products.</title>
        <authorList>
            <person name="Kim T."/>
        </authorList>
    </citation>
    <scope>NUCLEOTIDE SEQUENCE [LARGE SCALE GENOMIC DNA]</scope>
    <source>
        <strain evidence="1">TK-2024</strain>
        <tissue evidence="1">Old leaves</tissue>
    </source>
</reference>
<dbReference type="EMBL" id="JBBPBN010000008">
    <property type="protein sequence ID" value="KAK9033140.1"/>
    <property type="molecule type" value="Genomic_DNA"/>
</dbReference>
<sequence>MTKSRVEVVVSSTKQRSQSLELKPRCGREMGFTNLLVALQGGAPVGTMSERWGHIQWTMVVKTKAAEHATTVDEMELATKEEGEKLSTLSLTLPQSDLGVLSTECSKGVVGCYLIVDLDFTHHFIRILI</sequence>
<comment type="caution">
    <text evidence="1">The sequence shown here is derived from an EMBL/GenBank/DDBJ whole genome shotgun (WGS) entry which is preliminary data.</text>
</comment>
<organism evidence="1 2">
    <name type="scientific">Hibiscus sabdariffa</name>
    <name type="common">roselle</name>
    <dbReference type="NCBI Taxonomy" id="183260"/>
    <lineage>
        <taxon>Eukaryota</taxon>
        <taxon>Viridiplantae</taxon>
        <taxon>Streptophyta</taxon>
        <taxon>Embryophyta</taxon>
        <taxon>Tracheophyta</taxon>
        <taxon>Spermatophyta</taxon>
        <taxon>Magnoliopsida</taxon>
        <taxon>eudicotyledons</taxon>
        <taxon>Gunneridae</taxon>
        <taxon>Pentapetalae</taxon>
        <taxon>rosids</taxon>
        <taxon>malvids</taxon>
        <taxon>Malvales</taxon>
        <taxon>Malvaceae</taxon>
        <taxon>Malvoideae</taxon>
        <taxon>Hibiscus</taxon>
    </lineage>
</organism>
<dbReference type="Proteomes" id="UP001396334">
    <property type="component" value="Unassembled WGS sequence"/>
</dbReference>
<evidence type="ECO:0000313" key="1">
    <source>
        <dbReference type="EMBL" id="KAK9033140.1"/>
    </source>
</evidence>
<proteinExistence type="predicted"/>
<gene>
    <name evidence="1" type="ORF">V6N11_018177</name>
</gene>